<name>A0AA85IYE2_TRIRE</name>
<reference evidence="3" key="1">
    <citation type="submission" date="2022-06" db="EMBL/GenBank/DDBJ databases">
        <authorList>
            <person name="Berger JAMES D."/>
            <person name="Berger JAMES D."/>
        </authorList>
    </citation>
    <scope>NUCLEOTIDE SEQUENCE [LARGE SCALE GENOMIC DNA]</scope>
</reference>
<feature type="region of interest" description="Disordered" evidence="1">
    <location>
        <begin position="625"/>
        <end position="671"/>
    </location>
</feature>
<evidence type="ECO:0000313" key="3">
    <source>
        <dbReference type="Proteomes" id="UP000050795"/>
    </source>
</evidence>
<feature type="compositionally biased region" description="Polar residues" evidence="1">
    <location>
        <begin position="421"/>
        <end position="434"/>
    </location>
</feature>
<dbReference type="InterPro" id="IPR044041">
    <property type="entry name" value="DUF5743"/>
</dbReference>
<dbReference type="Pfam" id="PF19014">
    <property type="entry name" value="DUF5743"/>
    <property type="match status" value="1"/>
</dbReference>
<reference evidence="4" key="2">
    <citation type="submission" date="2023-11" db="UniProtKB">
        <authorList>
            <consortium name="WormBaseParasite"/>
        </authorList>
    </citation>
    <scope>IDENTIFICATION</scope>
</reference>
<evidence type="ECO:0000313" key="4">
    <source>
        <dbReference type="WBParaSite" id="TREG1_131200.1"/>
    </source>
</evidence>
<evidence type="ECO:0000256" key="1">
    <source>
        <dbReference type="SAM" id="MobiDB-lite"/>
    </source>
</evidence>
<proteinExistence type="predicted"/>
<evidence type="ECO:0000259" key="2">
    <source>
        <dbReference type="Pfam" id="PF19014"/>
    </source>
</evidence>
<feature type="region of interest" description="Disordered" evidence="1">
    <location>
        <begin position="421"/>
        <end position="450"/>
    </location>
</feature>
<sequence length="861" mass="97130">MSETAVNILPTVDYPPMIRGSLRLILQLKDAFLGCFNLIEEYRSQLLTCQRSFARDIVVCQLTQGLEGIKRLREDLEDVKSQAQARIERNSALREYLTKNFSVVVLSEPSKNQGTGQSNEGIMSNSGGSSTNVTVVDRILPPPISAPDAVSAALHGGLDQFTFKDINVDCLQVPEEIDLATCTTEGGSPLLPVVEFYRGFYFLQMHFQIIMCQAANYAMPVVTRTMSLAERTFAWPSIPGFGLKAKNGTMRDRLLEIHTDVIQLAQRLHACMELVNDKIAQDKRIEQYYLQHSSAQEEVRRNLLRSLQAQRVYTECLEGQNDRLAGLATKLNPKFVKTADFAEMTGPIITIKEPRRRDINQNSSEVVLVNSSNVDSCNTSQHDVLLMDSNCDVKINESNEFVQKLNTGRSYINADKYFKVNNSQTTPSRETINSQKRHTNTNKTSDMPKSLESIQNSGSIAVDNLLLGIDSVASGNLKRHEQLQQQKHMNKSNAVKVNESISPNETSPSKNHQVQINSHLNPLIKTPSTQFSQVECLSTQSSVDGHPVSVTSRHLGDDNNNTPRLSESRSMTRPTQNTSITLNQPVDYSSTSESKAKDDQLNGWRQQNEHIRLRCKEVDIRHQRSGNNDDEEYEFTDETFSSKGRNLRLNTSPNYSLDPSSSQENSDLSRNLNTNVNASDIHLPRILPKVKRFGRKDQHLRSSRSASTSAIKYLDHNSFESDEIQRKPGQGRLHNNRMDNNIHPCKKCHEYQLQYDRIKCNDGSQRVLNHKSHYTVNEMSQINNGVKLVPTVGTDECSKICIPEWSAKLVHKSNKAEDLLQDPKRSAINRALISHRCRLVETILQADEEKLEEIISLLLKD</sequence>
<feature type="compositionally biased region" description="Polar residues" evidence="1">
    <location>
        <begin position="641"/>
        <end position="671"/>
    </location>
</feature>
<dbReference type="AlphaFoldDB" id="A0AA85IYE2"/>
<dbReference type="Proteomes" id="UP000050795">
    <property type="component" value="Unassembled WGS sequence"/>
</dbReference>
<feature type="compositionally biased region" description="Polar residues" evidence="1">
    <location>
        <begin position="483"/>
        <end position="514"/>
    </location>
</feature>
<feature type="region of interest" description="Disordered" evidence="1">
    <location>
        <begin position="537"/>
        <end position="605"/>
    </location>
</feature>
<keyword evidence="3" id="KW-1185">Reference proteome</keyword>
<feature type="compositionally biased region" description="Polar residues" evidence="1">
    <location>
        <begin position="558"/>
        <end position="593"/>
    </location>
</feature>
<feature type="region of interest" description="Disordered" evidence="1">
    <location>
        <begin position="479"/>
        <end position="514"/>
    </location>
</feature>
<feature type="compositionally biased region" description="Polar residues" evidence="1">
    <location>
        <begin position="441"/>
        <end position="450"/>
    </location>
</feature>
<feature type="domain" description="DUF5743" evidence="2">
    <location>
        <begin position="45"/>
        <end position="343"/>
    </location>
</feature>
<protein>
    <recommendedName>
        <fullName evidence="2">DUF5743 domain-containing protein</fullName>
    </recommendedName>
</protein>
<feature type="compositionally biased region" description="Acidic residues" evidence="1">
    <location>
        <begin position="628"/>
        <end position="637"/>
    </location>
</feature>
<accession>A0AA85IYE2</accession>
<dbReference type="WBParaSite" id="TREG1_131200.1">
    <property type="protein sequence ID" value="TREG1_131200.1"/>
    <property type="gene ID" value="TREG1_131200"/>
</dbReference>
<organism evidence="3 4">
    <name type="scientific">Trichobilharzia regenti</name>
    <name type="common">Nasal bird schistosome</name>
    <dbReference type="NCBI Taxonomy" id="157069"/>
    <lineage>
        <taxon>Eukaryota</taxon>
        <taxon>Metazoa</taxon>
        <taxon>Spiralia</taxon>
        <taxon>Lophotrochozoa</taxon>
        <taxon>Platyhelminthes</taxon>
        <taxon>Trematoda</taxon>
        <taxon>Digenea</taxon>
        <taxon>Strigeidida</taxon>
        <taxon>Schistosomatoidea</taxon>
        <taxon>Schistosomatidae</taxon>
        <taxon>Trichobilharzia</taxon>
    </lineage>
</organism>